<dbReference type="Proteomes" id="UP000248214">
    <property type="component" value="Unassembled WGS sequence"/>
</dbReference>
<dbReference type="InterPro" id="IPR032466">
    <property type="entry name" value="Metal_Hydrolase"/>
</dbReference>
<dbReference type="GO" id="GO:0004131">
    <property type="term" value="F:cytosine deaminase activity"/>
    <property type="evidence" value="ECO:0007669"/>
    <property type="project" value="TreeGrafter"/>
</dbReference>
<dbReference type="InterPro" id="IPR013108">
    <property type="entry name" value="Amidohydro_3"/>
</dbReference>
<dbReference type="InterPro" id="IPR011059">
    <property type="entry name" value="Metal-dep_hydrolase_composite"/>
</dbReference>
<dbReference type="OrthoDB" id="9815027at2"/>
<protein>
    <submittedName>
        <fullName evidence="4">Amidohydrolase</fullName>
    </submittedName>
</protein>
<evidence type="ECO:0000259" key="3">
    <source>
        <dbReference type="Pfam" id="PF07969"/>
    </source>
</evidence>
<dbReference type="Gene3D" id="3.20.20.140">
    <property type="entry name" value="Metal-dependent hydrolases"/>
    <property type="match status" value="1"/>
</dbReference>
<dbReference type="AlphaFoldDB" id="A0A323TMP7"/>
<dbReference type="PANTHER" id="PTHR32027">
    <property type="entry name" value="CYTOSINE DEAMINASE"/>
    <property type="match status" value="1"/>
</dbReference>
<dbReference type="Gene3D" id="2.30.40.10">
    <property type="entry name" value="Urease, subunit C, domain 1"/>
    <property type="match status" value="1"/>
</dbReference>
<dbReference type="SUPFAM" id="SSF51338">
    <property type="entry name" value="Composite domain of metallo-dependent hydrolases"/>
    <property type="match status" value="1"/>
</dbReference>
<feature type="domain" description="Amidohydrolase 3" evidence="3">
    <location>
        <begin position="162"/>
        <end position="376"/>
    </location>
</feature>
<dbReference type="SUPFAM" id="SSF51556">
    <property type="entry name" value="Metallo-dependent hydrolases"/>
    <property type="match status" value="1"/>
</dbReference>
<gene>
    <name evidence="4" type="ORF">CR194_04270</name>
</gene>
<dbReference type="PROSITE" id="PS01137">
    <property type="entry name" value="TATD_1"/>
    <property type="match status" value="1"/>
</dbReference>
<keyword evidence="5" id="KW-1185">Reference proteome</keyword>
<evidence type="ECO:0000256" key="1">
    <source>
        <dbReference type="ARBA" id="ARBA00022723"/>
    </source>
</evidence>
<dbReference type="InterPro" id="IPR018228">
    <property type="entry name" value="DNase_TatD-rel_CS"/>
</dbReference>
<accession>A0A323TMP7</accession>
<evidence type="ECO:0000313" key="5">
    <source>
        <dbReference type="Proteomes" id="UP000248214"/>
    </source>
</evidence>
<proteinExistence type="predicted"/>
<dbReference type="PANTHER" id="PTHR32027:SF0">
    <property type="entry name" value="CYTOSINE DEAMINASE"/>
    <property type="match status" value="1"/>
</dbReference>
<dbReference type="GO" id="GO:0046872">
    <property type="term" value="F:metal ion binding"/>
    <property type="evidence" value="ECO:0007669"/>
    <property type="project" value="UniProtKB-KW"/>
</dbReference>
<keyword evidence="2 4" id="KW-0378">Hydrolase</keyword>
<dbReference type="GO" id="GO:0035888">
    <property type="term" value="F:isoguanine deaminase activity"/>
    <property type="evidence" value="ECO:0007669"/>
    <property type="project" value="TreeGrafter"/>
</dbReference>
<dbReference type="InterPro" id="IPR052349">
    <property type="entry name" value="Metallo-hydrolase_Enzymes"/>
</dbReference>
<organism evidence="4 5">
    <name type="scientific">Salipaludibacillus keqinensis</name>
    <dbReference type="NCBI Taxonomy" id="2045207"/>
    <lineage>
        <taxon>Bacteria</taxon>
        <taxon>Bacillati</taxon>
        <taxon>Bacillota</taxon>
        <taxon>Bacilli</taxon>
        <taxon>Bacillales</taxon>
        <taxon>Bacillaceae</taxon>
    </lineage>
</organism>
<reference evidence="4 5" key="1">
    <citation type="submission" date="2017-10" db="EMBL/GenBank/DDBJ databases">
        <title>Bacillus sp. nov., a halophilic bacterium isolated from a Keqin Lake.</title>
        <authorList>
            <person name="Wang H."/>
        </authorList>
    </citation>
    <scope>NUCLEOTIDE SEQUENCE [LARGE SCALE GENOMIC DNA]</scope>
    <source>
        <strain evidence="4 5">KQ-12</strain>
    </source>
</reference>
<dbReference type="Pfam" id="PF07969">
    <property type="entry name" value="Amidohydro_3"/>
    <property type="match status" value="1"/>
</dbReference>
<dbReference type="GO" id="GO:0006209">
    <property type="term" value="P:cytosine catabolic process"/>
    <property type="evidence" value="ECO:0007669"/>
    <property type="project" value="TreeGrafter"/>
</dbReference>
<dbReference type="FunFam" id="3.20.20.140:FF:000019">
    <property type="entry name" value="Cytosine deaminase"/>
    <property type="match status" value="1"/>
</dbReference>
<sequence length="416" mass="46032">MTLKASQGIWTSITTQDHYIHDNSFMSIEEKSDCDAMEMKYDAKAKMVLPGLIDAHVHLDKAYTIDSIGNESGTLLEAIQNFKQASPDFSKEVIKERMKKTVNHAVSFGTSALRSHLDFNMSDGGEIAQRTIEAALEVKEEMKPMADLQFFPMCDLTQLSARGKEILELGLREGLDGIGGAPHLSDQPKESILQTFQMAEKMGKPIDLHSDESDDPSIETVNEIARQTIQFGFQGKVNVGHLCSLAAMSQEKADETIANISEAKLNVITLPGANMYLQGRNDKGLIRRGVTRVKELTGAGVKTAVASDNIQDPFHPFGKGDLVEIGRLSTYAAHMNSEADKLMTLRMVTEIPAELMGLDKYGMKEGNPVSFTIFDATTVNELFSWTPVGRWVYRNSAWVCITKQMQSWKTGQEVTN</sequence>
<dbReference type="CDD" id="cd01293">
    <property type="entry name" value="Bact_CD"/>
    <property type="match status" value="1"/>
</dbReference>
<comment type="caution">
    <text evidence="4">The sequence shown here is derived from an EMBL/GenBank/DDBJ whole genome shotgun (WGS) entry which is preliminary data.</text>
</comment>
<dbReference type="EMBL" id="PDOD01000001">
    <property type="protein sequence ID" value="PYZ95336.1"/>
    <property type="molecule type" value="Genomic_DNA"/>
</dbReference>
<evidence type="ECO:0000313" key="4">
    <source>
        <dbReference type="EMBL" id="PYZ95336.1"/>
    </source>
</evidence>
<evidence type="ECO:0000256" key="2">
    <source>
        <dbReference type="ARBA" id="ARBA00022801"/>
    </source>
</evidence>
<name>A0A323TMP7_9BACI</name>
<keyword evidence="1" id="KW-0479">Metal-binding</keyword>